<gene>
    <name evidence="1" type="ORF">KIL84_015093</name>
</gene>
<proteinExistence type="predicted"/>
<reference evidence="1" key="1">
    <citation type="submission" date="2021-09" db="EMBL/GenBank/DDBJ databases">
        <title>The genome of Mauremys mutica provides insights into the evolution of semi-aquatic lifestyle.</title>
        <authorList>
            <person name="Gong S."/>
            <person name="Gao Y."/>
        </authorList>
    </citation>
    <scope>NUCLEOTIDE SEQUENCE</scope>
    <source>
        <strain evidence="1">MM-2020</strain>
        <tissue evidence="1">Muscle</tissue>
    </source>
</reference>
<dbReference type="EMBL" id="JAHDVG010000465">
    <property type="protein sequence ID" value="KAH1184477.1"/>
    <property type="molecule type" value="Genomic_DNA"/>
</dbReference>
<sequence length="112" mass="12733">MNISNVTITQRKIPLTITFSQKVCKQIVYFPLKALFTQSKSRAKINPLQEHTDVIYICTLTHTQLAAGNTSVANLPALGLQNQDVNIIKFQSFYIVKFASDKCNFLHKYLIK</sequence>
<dbReference type="Proteomes" id="UP000827986">
    <property type="component" value="Unassembled WGS sequence"/>
</dbReference>
<evidence type="ECO:0000313" key="1">
    <source>
        <dbReference type="EMBL" id="KAH1184477.1"/>
    </source>
</evidence>
<comment type="caution">
    <text evidence="1">The sequence shown here is derived from an EMBL/GenBank/DDBJ whole genome shotgun (WGS) entry which is preliminary data.</text>
</comment>
<protein>
    <submittedName>
        <fullName evidence="1">Uncharacterized protein</fullName>
    </submittedName>
</protein>
<organism evidence="1 2">
    <name type="scientific">Mauremys mutica</name>
    <name type="common">yellowpond turtle</name>
    <dbReference type="NCBI Taxonomy" id="74926"/>
    <lineage>
        <taxon>Eukaryota</taxon>
        <taxon>Metazoa</taxon>
        <taxon>Chordata</taxon>
        <taxon>Craniata</taxon>
        <taxon>Vertebrata</taxon>
        <taxon>Euteleostomi</taxon>
        <taxon>Archelosauria</taxon>
        <taxon>Testudinata</taxon>
        <taxon>Testudines</taxon>
        <taxon>Cryptodira</taxon>
        <taxon>Durocryptodira</taxon>
        <taxon>Testudinoidea</taxon>
        <taxon>Geoemydidae</taxon>
        <taxon>Geoemydinae</taxon>
        <taxon>Mauremys</taxon>
    </lineage>
</organism>
<name>A0A9D3XQZ5_9SAUR</name>
<keyword evidence="2" id="KW-1185">Reference proteome</keyword>
<accession>A0A9D3XQZ5</accession>
<dbReference type="AlphaFoldDB" id="A0A9D3XQZ5"/>
<evidence type="ECO:0000313" key="2">
    <source>
        <dbReference type="Proteomes" id="UP000827986"/>
    </source>
</evidence>